<name>A0ABY0IHG8_9BACT</name>
<keyword evidence="3" id="KW-1185">Reference proteome</keyword>
<dbReference type="RefSeq" id="WP_115363355.1">
    <property type="nucleotide sequence ID" value="NZ_QDKL01000003.1"/>
</dbReference>
<protein>
    <submittedName>
        <fullName evidence="2">Uncharacterized protein</fullName>
    </submittedName>
</protein>
<proteinExistence type="predicted"/>
<evidence type="ECO:0000313" key="3">
    <source>
        <dbReference type="Proteomes" id="UP000443582"/>
    </source>
</evidence>
<comment type="caution">
    <text evidence="2">The sequence shown here is derived from an EMBL/GenBank/DDBJ whole genome shotgun (WGS) entry which is preliminary data.</text>
</comment>
<dbReference type="EMBL" id="QDKL01000003">
    <property type="protein sequence ID" value="RZF20994.1"/>
    <property type="molecule type" value="Genomic_DNA"/>
</dbReference>
<accession>A0ABY0IHG8</accession>
<feature type="chain" id="PRO_5046209647" evidence="1">
    <location>
        <begin position="19"/>
        <end position="92"/>
    </location>
</feature>
<evidence type="ECO:0000256" key="1">
    <source>
        <dbReference type="SAM" id="SignalP"/>
    </source>
</evidence>
<dbReference type="Proteomes" id="UP000443582">
    <property type="component" value="Unassembled WGS sequence"/>
</dbReference>
<organism evidence="2 3">
    <name type="scientific">Halobacteriovorax vibrionivorans</name>
    <dbReference type="NCBI Taxonomy" id="2152716"/>
    <lineage>
        <taxon>Bacteria</taxon>
        <taxon>Pseudomonadati</taxon>
        <taxon>Bdellovibrionota</taxon>
        <taxon>Bacteriovoracia</taxon>
        <taxon>Bacteriovoracales</taxon>
        <taxon>Halobacteriovoraceae</taxon>
        <taxon>Halobacteriovorax</taxon>
    </lineage>
</organism>
<sequence length="92" mass="10200">MKILAVLSVLFISLSAQAFSVQGELKEVKVGMLGTAIPIKVIKTQDETLVVDFKQGNYLEECSNGEYELTQVTSNDVEGYNSFYVEELNCLD</sequence>
<feature type="signal peptide" evidence="1">
    <location>
        <begin position="1"/>
        <end position="18"/>
    </location>
</feature>
<keyword evidence="1" id="KW-0732">Signal</keyword>
<evidence type="ECO:0000313" key="2">
    <source>
        <dbReference type="EMBL" id="RZF20994.1"/>
    </source>
</evidence>
<gene>
    <name evidence="2" type="ORF">DAY19_13500</name>
</gene>
<reference evidence="3" key="1">
    <citation type="journal article" date="2019" name="Int. J. Syst. Evol. Microbiol.">
        <title>Halobacteriovorax valvorus sp. nov., a novel prokaryotic predator isolated from coastal seawater of China.</title>
        <authorList>
            <person name="Chen M.-X."/>
        </authorList>
    </citation>
    <scope>NUCLEOTIDE SEQUENCE [LARGE SCALE GENOMIC DNA]</scope>
    <source>
        <strain evidence="3">BL9</strain>
    </source>
</reference>